<keyword evidence="2" id="KW-0808">Transferase</keyword>
<dbReference type="AlphaFoldDB" id="U1LSL5"/>
<dbReference type="Proteomes" id="UP000016462">
    <property type="component" value="Unassembled WGS sequence"/>
</dbReference>
<accession>U1LSL5</accession>
<keyword evidence="1" id="KW-0328">Glycosyltransferase</keyword>
<name>U1LSL5_9MICO</name>
<evidence type="ECO:0000313" key="5">
    <source>
        <dbReference type="Proteomes" id="UP000016462"/>
    </source>
</evidence>
<gene>
    <name evidence="4" type="ORF">L332_11690</name>
</gene>
<dbReference type="RefSeq" id="WP_021009697.1">
    <property type="nucleotide sequence ID" value="NZ_ASHR01000010.1"/>
</dbReference>
<dbReference type="OrthoDB" id="9801609at2"/>
<keyword evidence="5" id="KW-1185">Reference proteome</keyword>
<dbReference type="Pfam" id="PF13439">
    <property type="entry name" value="Glyco_transf_4"/>
    <property type="match status" value="1"/>
</dbReference>
<dbReference type="PANTHER" id="PTHR12526:SF510">
    <property type="entry name" value="D-INOSITOL 3-PHOSPHATE GLYCOSYLTRANSFERASE"/>
    <property type="match status" value="1"/>
</dbReference>
<evidence type="ECO:0000256" key="1">
    <source>
        <dbReference type="ARBA" id="ARBA00022676"/>
    </source>
</evidence>
<proteinExistence type="predicted"/>
<evidence type="ECO:0000256" key="2">
    <source>
        <dbReference type="ARBA" id="ARBA00022679"/>
    </source>
</evidence>
<protein>
    <recommendedName>
        <fullName evidence="3">Glycosyltransferase subfamily 4-like N-terminal domain-containing protein</fullName>
    </recommendedName>
</protein>
<sequence length="349" mass="37535">MRVTWLALEWPRAGHHSGGVGRYVRRLAERVRDLVELTVVCFEGAVPMAGVRLVELPAPRGRIGRYYGAALRASRAIRRLEPDLVHSHGDDVLLPRGVPLVRTFYGSSLGEARSSTGLRRLNHYVLAGLESRSAARATRTLAIAPESLELMRCDAILPPYFGVPPGERLPSATPSVVFIGSFEGRKQGRVAQAAVAELGGERGEVALTVIGPADDAASWAPWVDHRAGLSDDEVADAVRRAWVLVSPSAYEGFGIPVLEGLDHGLPVVAYPNPGSEYLRSLADGPVPLDLASGDAFTEALRRRLAAGPELEPAERHAARRLIDEVLEAGSPARLLEHYEAAIRAARASA</sequence>
<dbReference type="Gene3D" id="3.40.50.2000">
    <property type="entry name" value="Glycogen Phosphorylase B"/>
    <property type="match status" value="2"/>
</dbReference>
<dbReference type="CDD" id="cd03801">
    <property type="entry name" value="GT4_PimA-like"/>
    <property type="match status" value="1"/>
</dbReference>
<dbReference type="GO" id="GO:0016757">
    <property type="term" value="F:glycosyltransferase activity"/>
    <property type="evidence" value="ECO:0007669"/>
    <property type="project" value="UniProtKB-KW"/>
</dbReference>
<feature type="domain" description="Glycosyltransferase subfamily 4-like N-terminal" evidence="3">
    <location>
        <begin position="18"/>
        <end position="152"/>
    </location>
</feature>
<dbReference type="SUPFAM" id="SSF53756">
    <property type="entry name" value="UDP-Glycosyltransferase/glycogen phosphorylase"/>
    <property type="match status" value="1"/>
</dbReference>
<dbReference type="Pfam" id="PF13692">
    <property type="entry name" value="Glyco_trans_1_4"/>
    <property type="match status" value="1"/>
</dbReference>
<organism evidence="4 5">
    <name type="scientific">Agrococcus pavilionensis RW1</name>
    <dbReference type="NCBI Taxonomy" id="1330458"/>
    <lineage>
        <taxon>Bacteria</taxon>
        <taxon>Bacillati</taxon>
        <taxon>Actinomycetota</taxon>
        <taxon>Actinomycetes</taxon>
        <taxon>Micrococcales</taxon>
        <taxon>Microbacteriaceae</taxon>
        <taxon>Agrococcus</taxon>
    </lineage>
</organism>
<evidence type="ECO:0000259" key="3">
    <source>
        <dbReference type="Pfam" id="PF13439"/>
    </source>
</evidence>
<evidence type="ECO:0000313" key="4">
    <source>
        <dbReference type="EMBL" id="ERG65097.1"/>
    </source>
</evidence>
<dbReference type="EMBL" id="ASHR01000010">
    <property type="protein sequence ID" value="ERG65097.1"/>
    <property type="molecule type" value="Genomic_DNA"/>
</dbReference>
<dbReference type="InterPro" id="IPR028098">
    <property type="entry name" value="Glyco_trans_4-like_N"/>
</dbReference>
<reference evidence="4 5" key="1">
    <citation type="journal article" date="2013" name="Genome Announc.">
        <title>First draft genome sequence from a member of the genus agrococcus, isolated from modern microbialites.</title>
        <authorList>
            <person name="White R.A.III."/>
            <person name="Grassa C.J."/>
            <person name="Suttle C.A."/>
        </authorList>
    </citation>
    <scope>NUCLEOTIDE SEQUENCE [LARGE SCALE GENOMIC DNA]</scope>
    <source>
        <strain evidence="4 5">RW1</strain>
    </source>
</reference>
<dbReference type="PANTHER" id="PTHR12526">
    <property type="entry name" value="GLYCOSYLTRANSFERASE"/>
    <property type="match status" value="1"/>
</dbReference>
<comment type="caution">
    <text evidence="4">The sequence shown here is derived from an EMBL/GenBank/DDBJ whole genome shotgun (WGS) entry which is preliminary data.</text>
</comment>